<evidence type="ECO:0000256" key="6">
    <source>
        <dbReference type="SAM" id="MobiDB-lite"/>
    </source>
</evidence>
<dbReference type="PRINTS" id="PR00411">
    <property type="entry name" value="PNDRDTASEI"/>
</dbReference>
<dbReference type="EMBL" id="BSET01000001">
    <property type="protein sequence ID" value="GLK01896.1"/>
    <property type="molecule type" value="Genomic_DNA"/>
</dbReference>
<evidence type="ECO:0000256" key="5">
    <source>
        <dbReference type="ARBA" id="ARBA00023027"/>
    </source>
</evidence>
<feature type="region of interest" description="Disordered" evidence="6">
    <location>
        <begin position="458"/>
        <end position="508"/>
    </location>
</feature>
<dbReference type="PRINTS" id="PR00368">
    <property type="entry name" value="FADPNR"/>
</dbReference>
<feature type="domain" description="FAD/NAD(P)-binding" evidence="7">
    <location>
        <begin position="3"/>
        <end position="333"/>
    </location>
</feature>
<dbReference type="SUPFAM" id="SSF51905">
    <property type="entry name" value="FAD/NAD(P)-binding domain"/>
    <property type="match status" value="2"/>
</dbReference>
<comment type="similarity">
    <text evidence="1">Belongs to the NADH dehydrogenase family.</text>
</comment>
<dbReference type="InterPro" id="IPR045024">
    <property type="entry name" value="NDH-2"/>
</dbReference>
<dbReference type="Pfam" id="PF07992">
    <property type="entry name" value="Pyr_redox_2"/>
    <property type="match status" value="1"/>
</dbReference>
<dbReference type="Gene3D" id="3.50.50.100">
    <property type="match status" value="1"/>
</dbReference>
<organism evidence="8 9">
    <name type="scientific">Microbacterium keratanolyticum</name>
    <dbReference type="NCBI Taxonomy" id="67574"/>
    <lineage>
        <taxon>Bacteria</taxon>
        <taxon>Bacillati</taxon>
        <taxon>Actinomycetota</taxon>
        <taxon>Actinomycetes</taxon>
        <taxon>Micrococcales</taxon>
        <taxon>Microbacteriaceae</taxon>
        <taxon>Microbacterium</taxon>
    </lineage>
</organism>
<keyword evidence="3" id="KW-0274">FAD</keyword>
<feature type="compositionally biased region" description="Low complexity" evidence="6">
    <location>
        <begin position="472"/>
        <end position="499"/>
    </location>
</feature>
<dbReference type="InterPro" id="IPR023753">
    <property type="entry name" value="FAD/NAD-binding_dom"/>
</dbReference>
<keyword evidence="4" id="KW-0560">Oxidoreductase</keyword>
<evidence type="ECO:0000313" key="9">
    <source>
        <dbReference type="Proteomes" id="UP001142325"/>
    </source>
</evidence>
<protein>
    <submittedName>
        <fullName evidence="8">Dehydrogenase</fullName>
    </submittedName>
</protein>
<keyword evidence="9" id="KW-1185">Reference proteome</keyword>
<name>A0A9W6M934_9MICO</name>
<dbReference type="PANTHER" id="PTHR43706:SF45">
    <property type="entry name" value="NADH DEHYDROGENASE-LIKE PROTEIN RV1812C"/>
    <property type="match status" value="1"/>
</dbReference>
<evidence type="ECO:0000256" key="1">
    <source>
        <dbReference type="ARBA" id="ARBA00005272"/>
    </source>
</evidence>
<dbReference type="PANTHER" id="PTHR43706">
    <property type="entry name" value="NADH DEHYDROGENASE"/>
    <property type="match status" value="1"/>
</dbReference>
<proteinExistence type="inferred from homology"/>
<comment type="caution">
    <text evidence="8">The sequence shown here is derived from an EMBL/GenBank/DDBJ whole genome shotgun (WGS) entry which is preliminary data.</text>
</comment>
<keyword evidence="2" id="KW-0285">Flavoprotein</keyword>
<evidence type="ECO:0000256" key="2">
    <source>
        <dbReference type="ARBA" id="ARBA00022630"/>
    </source>
</evidence>
<dbReference type="RefSeq" id="WP_204939498.1">
    <property type="nucleotide sequence ID" value="NZ_BAAAUM010000001.1"/>
</dbReference>
<evidence type="ECO:0000256" key="3">
    <source>
        <dbReference type="ARBA" id="ARBA00022827"/>
    </source>
</evidence>
<dbReference type="InterPro" id="IPR036188">
    <property type="entry name" value="FAD/NAD-bd_sf"/>
</dbReference>
<evidence type="ECO:0000259" key="7">
    <source>
        <dbReference type="Pfam" id="PF07992"/>
    </source>
</evidence>
<reference evidence="8" key="1">
    <citation type="journal article" date="2014" name="Int. J. Syst. Evol. Microbiol.">
        <title>Complete genome sequence of Corynebacterium casei LMG S-19264T (=DSM 44701T), isolated from a smear-ripened cheese.</title>
        <authorList>
            <consortium name="US DOE Joint Genome Institute (JGI-PGF)"/>
            <person name="Walter F."/>
            <person name="Albersmeier A."/>
            <person name="Kalinowski J."/>
            <person name="Ruckert C."/>
        </authorList>
    </citation>
    <scope>NUCLEOTIDE SEQUENCE</scope>
    <source>
        <strain evidence="8">VKM Ac-1958</strain>
    </source>
</reference>
<evidence type="ECO:0000313" key="8">
    <source>
        <dbReference type="EMBL" id="GLK01896.1"/>
    </source>
</evidence>
<dbReference type="AlphaFoldDB" id="A0A9W6M934"/>
<sequence length="508" mass="54366">MPKILIVGGGYAGFYTAWKLEKHLRKGEAEVTMVDPLPYMTYQPFLPEVAAGSIEARHAVVAHRRHLKRTNVITAKVTGIDHANKVATITPELGEPYEFAYDQIVVTAGAVSRTFPIPGIADNAIGLKTIEEAVAVRDRLMSNFDRAASLPAGPERDRLLTVVVVGGGFAGIEAFAELRSLASALVSKYPQLSFDDTHFHLIEAMGRIMPEVSLPTSEWVLKDLAKRGAFVHLDTQVTGAVDGNVELSTGEVIPTDLIVWTAGVMANPTVVRGGDLPVEERGRIATRADLRVGTAEAPVEGAWAAGDISAVPDLTGGGVGGYCVPNAQHAVRQAKLLAKNLVAVLRGEEPKEYFHKNLGAVAGLGLYNGVFQSGKIALKGFVAWIAHRGYHGLAMPSWERKFRVLWGWWNNLWLGRDLVNLQTVQNPRYVFEEFAARPRPAVTTETVKTVEAKPVEKAAAPVADKATKKPAAKAAAAKPATAKTAAAKPATAKAPAAKKPAAKKVAAK</sequence>
<gene>
    <name evidence="8" type="ORF">GCM10017596_16110</name>
</gene>
<evidence type="ECO:0000256" key="4">
    <source>
        <dbReference type="ARBA" id="ARBA00023002"/>
    </source>
</evidence>
<dbReference type="GO" id="GO:0003954">
    <property type="term" value="F:NADH dehydrogenase activity"/>
    <property type="evidence" value="ECO:0007669"/>
    <property type="project" value="InterPro"/>
</dbReference>
<keyword evidence="5" id="KW-0520">NAD</keyword>
<dbReference type="Proteomes" id="UP001142325">
    <property type="component" value="Unassembled WGS sequence"/>
</dbReference>
<accession>A0A9W6M934</accession>
<reference evidence="8" key="2">
    <citation type="submission" date="2023-01" db="EMBL/GenBank/DDBJ databases">
        <authorList>
            <person name="Sun Q."/>
            <person name="Evtushenko L."/>
        </authorList>
    </citation>
    <scope>NUCLEOTIDE SEQUENCE</scope>
    <source>
        <strain evidence="8">VKM Ac-1958</strain>
    </source>
</reference>